<reference evidence="11 12" key="1">
    <citation type="journal article" date="2011" name="Stand. Genomic Sci.">
        <title>Complete genome sequence of Allochromatium vinosum DSM 180(T).</title>
        <authorList>
            <person name="Weissgerber T."/>
            <person name="Zigann R."/>
            <person name="Bruce D."/>
            <person name="Chang Y.J."/>
            <person name="Detter J.C."/>
            <person name="Han C."/>
            <person name="Hauser L."/>
            <person name="Jeffries C.D."/>
            <person name="Land M."/>
            <person name="Munk A.C."/>
            <person name="Tapia R."/>
            <person name="Dahl C."/>
        </authorList>
    </citation>
    <scope>NUCLEOTIDE SEQUENCE [LARGE SCALE GENOMIC DNA]</scope>
    <source>
        <strain evidence="12">ATCC 17899 / DSM 180 / NBRC 103801 / NCIMB 10441 / D</strain>
    </source>
</reference>
<name>D3RT64_ALLVD</name>
<keyword evidence="7 10" id="KW-0574">Periplasm</keyword>
<evidence type="ECO:0000256" key="7">
    <source>
        <dbReference type="ARBA" id="ARBA00022764"/>
    </source>
</evidence>
<comment type="function">
    <text evidence="10">Participates in the translocation of lipoproteins from the inner membrane to the outer membrane. Only forms a complex with a lipoprotein if the residue after the N-terminal Cys is not an aspartate (The Asp acts as a targeting signal to indicate that the lipoprotein should stay in the inner membrane).</text>
</comment>
<evidence type="ECO:0000256" key="6">
    <source>
        <dbReference type="ARBA" id="ARBA00022729"/>
    </source>
</evidence>
<dbReference type="InterPro" id="IPR004564">
    <property type="entry name" value="OM_lipoprot_carrier_LolA-like"/>
</dbReference>
<dbReference type="HOGENOM" id="CLU_087560_0_0_6"/>
<dbReference type="Gene3D" id="2.50.20.10">
    <property type="entry name" value="Lipoprotein localisation LolA/LolB/LppX"/>
    <property type="match status" value="1"/>
</dbReference>
<dbReference type="GO" id="GO:0042953">
    <property type="term" value="P:lipoprotein transport"/>
    <property type="evidence" value="ECO:0007669"/>
    <property type="project" value="InterPro"/>
</dbReference>
<dbReference type="PANTHER" id="PTHR35869:SF1">
    <property type="entry name" value="OUTER-MEMBRANE LIPOPROTEIN CARRIER PROTEIN"/>
    <property type="match status" value="1"/>
</dbReference>
<feature type="signal peptide" evidence="10">
    <location>
        <begin position="1"/>
        <end position="33"/>
    </location>
</feature>
<dbReference type="CDD" id="cd16325">
    <property type="entry name" value="LolA"/>
    <property type="match status" value="1"/>
</dbReference>
<accession>D3RT64</accession>
<dbReference type="GO" id="GO:0044874">
    <property type="term" value="P:lipoprotein localization to outer membrane"/>
    <property type="evidence" value="ECO:0007669"/>
    <property type="project" value="UniProtKB-UniRule"/>
</dbReference>
<feature type="chain" id="PRO_5009009388" description="Outer-membrane lipoprotein carrier protein" evidence="10">
    <location>
        <begin position="34"/>
        <end position="219"/>
    </location>
</feature>
<evidence type="ECO:0000313" key="11">
    <source>
        <dbReference type="EMBL" id="ADC62373.1"/>
    </source>
</evidence>
<evidence type="ECO:0000256" key="4">
    <source>
        <dbReference type="ARBA" id="ARBA00014035"/>
    </source>
</evidence>
<comment type="subunit">
    <text evidence="3 10">Monomer.</text>
</comment>
<comment type="similarity">
    <text evidence="2 10">Belongs to the LolA family.</text>
</comment>
<evidence type="ECO:0000256" key="2">
    <source>
        <dbReference type="ARBA" id="ARBA00007615"/>
    </source>
</evidence>
<evidence type="ECO:0000256" key="10">
    <source>
        <dbReference type="HAMAP-Rule" id="MF_00240"/>
    </source>
</evidence>
<dbReference type="AlphaFoldDB" id="D3RT64"/>
<dbReference type="InterPro" id="IPR029046">
    <property type="entry name" value="LolA/LolB/LppX"/>
</dbReference>
<evidence type="ECO:0000256" key="9">
    <source>
        <dbReference type="ARBA" id="ARBA00023186"/>
    </source>
</evidence>
<dbReference type="HAMAP" id="MF_00240">
    <property type="entry name" value="LolA"/>
    <property type="match status" value="1"/>
</dbReference>
<dbReference type="eggNOG" id="COG2834">
    <property type="taxonomic scope" value="Bacteria"/>
</dbReference>
<dbReference type="Pfam" id="PF03548">
    <property type="entry name" value="LolA"/>
    <property type="match status" value="1"/>
</dbReference>
<dbReference type="SUPFAM" id="SSF89392">
    <property type="entry name" value="Prokaryotic lipoproteins and lipoprotein localization factors"/>
    <property type="match status" value="1"/>
</dbReference>
<dbReference type="Proteomes" id="UP000001441">
    <property type="component" value="Chromosome"/>
</dbReference>
<dbReference type="STRING" id="572477.Alvin_1438"/>
<evidence type="ECO:0000313" key="12">
    <source>
        <dbReference type="Proteomes" id="UP000001441"/>
    </source>
</evidence>
<keyword evidence="8 10" id="KW-0653">Protein transport</keyword>
<gene>
    <name evidence="10" type="primary">lolA</name>
    <name evidence="11" type="ordered locus">Alvin_1438</name>
</gene>
<dbReference type="KEGG" id="alv:Alvin_1438"/>
<evidence type="ECO:0000256" key="3">
    <source>
        <dbReference type="ARBA" id="ARBA00011245"/>
    </source>
</evidence>
<sequence precursor="true">MLSLSRFDFRRPRALHWLIPALFALCCSNSVFAAEGAQRVDDYLKGLNSLKADFEQFTFNAERTQMMERRGTLYLQRPGRFRWEYEGPDKQIIIADSQRVYMHDVELKQVSHQSQTKALRGTPALLLSNTDPIEQHFEVRPIESTDGRDWVELIPKDAETDVVRIELGFGRDTLDSLIMEDSFGQETRLNFTGAQRNVSLKPDLFKIDQRAVDDFLPFD</sequence>
<keyword evidence="11" id="KW-0449">Lipoprotein</keyword>
<dbReference type="RefSeq" id="WP_012970647.1">
    <property type="nucleotide sequence ID" value="NC_013851.1"/>
</dbReference>
<organism evidence="11 12">
    <name type="scientific">Allochromatium vinosum (strain ATCC 17899 / DSM 180 / NBRC 103801 / NCIMB 10441 / D)</name>
    <name type="common">Chromatium vinosum</name>
    <dbReference type="NCBI Taxonomy" id="572477"/>
    <lineage>
        <taxon>Bacteria</taxon>
        <taxon>Pseudomonadati</taxon>
        <taxon>Pseudomonadota</taxon>
        <taxon>Gammaproteobacteria</taxon>
        <taxon>Chromatiales</taxon>
        <taxon>Chromatiaceae</taxon>
        <taxon>Allochromatium</taxon>
    </lineage>
</organism>
<dbReference type="InterPro" id="IPR018323">
    <property type="entry name" value="OM_lipoprot_carrier_LolA_Pbac"/>
</dbReference>
<protein>
    <recommendedName>
        <fullName evidence="4 10">Outer-membrane lipoprotein carrier protein</fullName>
    </recommendedName>
</protein>
<keyword evidence="6 10" id="KW-0732">Signal</keyword>
<dbReference type="OrthoDB" id="9787361at2"/>
<keyword evidence="5 10" id="KW-0813">Transport</keyword>
<dbReference type="GO" id="GO:0042597">
    <property type="term" value="C:periplasmic space"/>
    <property type="evidence" value="ECO:0007669"/>
    <property type="project" value="UniProtKB-SubCell"/>
</dbReference>
<proteinExistence type="inferred from homology"/>
<keyword evidence="12" id="KW-1185">Reference proteome</keyword>
<evidence type="ECO:0000256" key="5">
    <source>
        <dbReference type="ARBA" id="ARBA00022448"/>
    </source>
</evidence>
<dbReference type="EMBL" id="CP001896">
    <property type="protein sequence ID" value="ADC62373.1"/>
    <property type="molecule type" value="Genomic_DNA"/>
</dbReference>
<evidence type="ECO:0000256" key="1">
    <source>
        <dbReference type="ARBA" id="ARBA00004418"/>
    </source>
</evidence>
<dbReference type="PANTHER" id="PTHR35869">
    <property type="entry name" value="OUTER-MEMBRANE LIPOPROTEIN CARRIER PROTEIN"/>
    <property type="match status" value="1"/>
</dbReference>
<comment type="subcellular location">
    <subcellularLocation>
        <location evidence="1 10">Periplasm</location>
    </subcellularLocation>
</comment>
<evidence type="ECO:0000256" key="8">
    <source>
        <dbReference type="ARBA" id="ARBA00022927"/>
    </source>
</evidence>
<keyword evidence="9 10" id="KW-0143">Chaperone</keyword>